<dbReference type="InterPro" id="IPR045038">
    <property type="entry name" value="AIG2-like"/>
</dbReference>
<dbReference type="Proteomes" id="UP001212997">
    <property type="component" value="Unassembled WGS sequence"/>
</dbReference>
<proteinExistence type="inferred from homology"/>
<evidence type="ECO:0000256" key="2">
    <source>
        <dbReference type="ARBA" id="ARBA00022679"/>
    </source>
</evidence>
<keyword evidence="2" id="KW-0808">Transferase</keyword>
<keyword evidence="6" id="KW-1185">Reference proteome</keyword>
<evidence type="ECO:0000259" key="4">
    <source>
        <dbReference type="Pfam" id="PF06094"/>
    </source>
</evidence>
<organism evidence="5 6">
    <name type="scientific">Meripilus lineatus</name>
    <dbReference type="NCBI Taxonomy" id="2056292"/>
    <lineage>
        <taxon>Eukaryota</taxon>
        <taxon>Fungi</taxon>
        <taxon>Dikarya</taxon>
        <taxon>Basidiomycota</taxon>
        <taxon>Agaricomycotina</taxon>
        <taxon>Agaricomycetes</taxon>
        <taxon>Polyporales</taxon>
        <taxon>Meripilaceae</taxon>
        <taxon>Meripilus</taxon>
    </lineage>
</organism>
<dbReference type="EMBL" id="JANAWD010000737">
    <property type="protein sequence ID" value="KAJ3476215.1"/>
    <property type="molecule type" value="Genomic_DNA"/>
</dbReference>
<dbReference type="InterPro" id="IPR036568">
    <property type="entry name" value="GGCT-like_sf"/>
</dbReference>
<name>A0AAD5UUE6_9APHY</name>
<dbReference type="Pfam" id="PF06094">
    <property type="entry name" value="GGACT"/>
    <property type="match status" value="1"/>
</dbReference>
<reference evidence="5" key="1">
    <citation type="submission" date="2022-07" db="EMBL/GenBank/DDBJ databases">
        <title>Genome Sequence of Physisporinus lineatus.</title>
        <authorList>
            <person name="Buettner E."/>
        </authorList>
    </citation>
    <scope>NUCLEOTIDE SEQUENCE</scope>
    <source>
        <strain evidence="5">VT162</strain>
    </source>
</reference>
<accession>A0AAD5UUE6</accession>
<evidence type="ECO:0000256" key="1">
    <source>
        <dbReference type="ARBA" id="ARBA00008861"/>
    </source>
</evidence>
<feature type="domain" description="Gamma-glutamylcyclotransferase AIG2-like" evidence="4">
    <location>
        <begin position="9"/>
        <end position="99"/>
    </location>
</feature>
<comment type="caution">
    <text evidence="5">The sequence shown here is derived from an EMBL/GenBank/DDBJ whole genome shotgun (WGS) entry which is preliminary data.</text>
</comment>
<dbReference type="PANTHER" id="PTHR31544:SF2">
    <property type="entry name" value="AIG2-LIKE PROTEIN D"/>
    <property type="match status" value="1"/>
</dbReference>
<dbReference type="InterPro" id="IPR013024">
    <property type="entry name" value="GGCT-like"/>
</dbReference>
<comment type="similarity">
    <text evidence="1">Belongs to the gamma-glutamylcyclotransferase family.</text>
</comment>
<gene>
    <name evidence="5" type="ORF">NLI96_g11312</name>
</gene>
<dbReference type="AlphaFoldDB" id="A0AAD5UUE6"/>
<dbReference type="Gene3D" id="3.10.490.10">
    <property type="entry name" value="Gamma-glutamyl cyclotransferase-like"/>
    <property type="match status" value="1"/>
</dbReference>
<protein>
    <recommendedName>
        <fullName evidence="3">Putative gamma-glutamylcyclotransferase</fullName>
    </recommendedName>
</protein>
<evidence type="ECO:0000256" key="3">
    <source>
        <dbReference type="ARBA" id="ARBA00030602"/>
    </source>
</evidence>
<dbReference type="InterPro" id="IPR009288">
    <property type="entry name" value="AIG2-like_dom"/>
</dbReference>
<dbReference type="CDD" id="cd06661">
    <property type="entry name" value="GGCT_like"/>
    <property type="match status" value="1"/>
</dbReference>
<dbReference type="GO" id="GO:0016740">
    <property type="term" value="F:transferase activity"/>
    <property type="evidence" value="ECO:0007669"/>
    <property type="project" value="UniProtKB-KW"/>
</dbReference>
<dbReference type="SUPFAM" id="SSF110857">
    <property type="entry name" value="Gamma-glutamyl cyclotransferase-like"/>
    <property type="match status" value="1"/>
</dbReference>
<sequence length="204" mass="22953">MPSETFTAFFYGTLLHPSILRRVIGHHGTHLQICPALLPHEDYPGVIPYAKSQHLFAGRDLSPEERTVRGTLVSGLTTRDIELLDIFEGDEYSRESVLVHPLGSFTPLSEASLPNSSVIPTTAPPLPPLSSLAQPIPAQTYIWIHPLNEMKPELWEYDEFVRTNSWKWLGRSAAEDNYVEVDRRRDMNGVIVRREVQAVEVGAV</sequence>
<evidence type="ECO:0000313" key="5">
    <source>
        <dbReference type="EMBL" id="KAJ3476215.1"/>
    </source>
</evidence>
<evidence type="ECO:0000313" key="6">
    <source>
        <dbReference type="Proteomes" id="UP001212997"/>
    </source>
</evidence>
<dbReference type="PANTHER" id="PTHR31544">
    <property type="entry name" value="AIG2-LIKE PROTEIN D"/>
    <property type="match status" value="1"/>
</dbReference>